<proteinExistence type="predicted"/>
<dbReference type="EMBL" id="FNQR01000009">
    <property type="protein sequence ID" value="SEA84629.1"/>
    <property type="molecule type" value="Genomic_DNA"/>
</dbReference>
<reference evidence="2 3" key="1">
    <citation type="submission" date="2016-10" db="EMBL/GenBank/DDBJ databases">
        <authorList>
            <person name="de Groot N.N."/>
        </authorList>
    </citation>
    <scope>NUCLEOTIDE SEQUENCE [LARGE SCALE GENOMIC DNA]</scope>
    <source>
        <strain evidence="2 3">CCM7597</strain>
    </source>
</reference>
<keyword evidence="1" id="KW-0812">Transmembrane</keyword>
<feature type="transmembrane region" description="Helical" evidence="1">
    <location>
        <begin position="56"/>
        <end position="73"/>
    </location>
</feature>
<evidence type="ECO:0000313" key="3">
    <source>
        <dbReference type="Proteomes" id="UP000198584"/>
    </source>
</evidence>
<evidence type="ECO:0000256" key="1">
    <source>
        <dbReference type="SAM" id="Phobius"/>
    </source>
</evidence>
<keyword evidence="1" id="KW-1133">Transmembrane helix</keyword>
<dbReference type="Proteomes" id="UP000198584">
    <property type="component" value="Unassembled WGS sequence"/>
</dbReference>
<dbReference type="RefSeq" id="WP_093045212.1">
    <property type="nucleotide sequence ID" value="NZ_FNQR01000009.1"/>
</dbReference>
<keyword evidence="1" id="KW-0472">Membrane</keyword>
<dbReference type="AlphaFoldDB" id="A0A1H4EIG2"/>
<dbReference type="OrthoDB" id="2111682at2"/>
<organism evidence="2 3">
    <name type="scientific">Thalassobacillus cyri</name>
    <dbReference type="NCBI Taxonomy" id="571932"/>
    <lineage>
        <taxon>Bacteria</taxon>
        <taxon>Bacillati</taxon>
        <taxon>Bacillota</taxon>
        <taxon>Bacilli</taxon>
        <taxon>Bacillales</taxon>
        <taxon>Bacillaceae</taxon>
        <taxon>Thalassobacillus</taxon>
    </lineage>
</organism>
<dbReference type="STRING" id="571932.SAMN05421743_10979"/>
<evidence type="ECO:0008006" key="4">
    <source>
        <dbReference type="Google" id="ProtNLM"/>
    </source>
</evidence>
<dbReference type="Pfam" id="PF10710">
    <property type="entry name" value="DUF2512"/>
    <property type="match status" value="1"/>
</dbReference>
<accession>A0A1H4EIG2</accession>
<feature type="transmembrane region" description="Helical" evidence="1">
    <location>
        <begin position="27"/>
        <end position="44"/>
    </location>
</feature>
<gene>
    <name evidence="2" type="ORF">SAMN05421743_10979</name>
</gene>
<dbReference type="InterPro" id="IPR019649">
    <property type="entry name" value="DUF2512"/>
</dbReference>
<feature type="transmembrane region" description="Helical" evidence="1">
    <location>
        <begin position="79"/>
        <end position="100"/>
    </location>
</feature>
<sequence length="119" mass="13331">MTGFIRKALMNGIIIVPLLMWFSEATFFQSLITALILCVIAYFVGDRGILPMSNNITATVADGVLAFIYFWGVAEWMGWALSAGEIFVITALLAVVEFVFHRQFVHLLNENKEPVKQTT</sequence>
<name>A0A1H4EIG2_9BACI</name>
<protein>
    <recommendedName>
        <fullName evidence="4">4 TMS phage holin, superfamily IV</fullName>
    </recommendedName>
</protein>
<evidence type="ECO:0000313" key="2">
    <source>
        <dbReference type="EMBL" id="SEA84629.1"/>
    </source>
</evidence>
<keyword evidence="3" id="KW-1185">Reference proteome</keyword>